<dbReference type="Pfam" id="PF06794">
    <property type="entry name" value="UPF0270"/>
    <property type="match status" value="1"/>
</dbReference>
<sequence length="74" mass="8548">MIIDIEQISKEALNAIIEDYILREGTDYGESECSMDDKKQQIKAQLSSKQIVLVYSELHETVNILPFEQFTSHE</sequence>
<evidence type="ECO:0000313" key="3">
    <source>
        <dbReference type="Proteomes" id="UP001248581"/>
    </source>
</evidence>
<dbReference type="SUPFAM" id="SSF118001">
    <property type="entry name" value="YehU-like"/>
    <property type="match status" value="1"/>
</dbReference>
<dbReference type="InterPro" id="IPR036685">
    <property type="entry name" value="YehU-like_sf"/>
</dbReference>
<dbReference type="InterPro" id="IPR010648">
    <property type="entry name" value="UPF0270"/>
</dbReference>
<organism evidence="2 3">
    <name type="scientific">Thalassotalea nanhaiensis</name>
    <dbReference type="NCBI Taxonomy" id="3065648"/>
    <lineage>
        <taxon>Bacteria</taxon>
        <taxon>Pseudomonadati</taxon>
        <taxon>Pseudomonadota</taxon>
        <taxon>Gammaproteobacteria</taxon>
        <taxon>Alteromonadales</taxon>
        <taxon>Colwelliaceae</taxon>
        <taxon>Thalassotalea</taxon>
    </lineage>
</organism>
<dbReference type="EMBL" id="CP134146">
    <property type="protein sequence ID" value="WNC68975.1"/>
    <property type="molecule type" value="Genomic_DNA"/>
</dbReference>
<dbReference type="RefSeq" id="WP_348388128.1">
    <property type="nucleotide sequence ID" value="NZ_CP134146.1"/>
</dbReference>
<gene>
    <name evidence="2" type="ORF">RI845_02185</name>
</gene>
<dbReference type="Proteomes" id="UP001248581">
    <property type="component" value="Chromosome"/>
</dbReference>
<accession>A0ABY9TMH8</accession>
<dbReference type="NCBIfam" id="NF003438">
    <property type="entry name" value="PRK04966.1"/>
    <property type="match status" value="1"/>
</dbReference>
<dbReference type="PIRSF" id="PIRSF006169">
    <property type="entry name" value="UCP006169"/>
    <property type="match status" value="1"/>
</dbReference>
<reference evidence="3" key="1">
    <citation type="submission" date="2023-09" db="EMBL/GenBank/DDBJ databases">
        <authorList>
            <person name="Li S."/>
            <person name="Li X."/>
            <person name="Zhang C."/>
            <person name="Zhao Z."/>
        </authorList>
    </citation>
    <scope>NUCLEOTIDE SEQUENCE [LARGE SCALE GENOMIC DNA]</scope>
    <source>
        <strain evidence="3">SQ345</strain>
    </source>
</reference>
<dbReference type="Gene3D" id="1.10.10.610">
    <property type="entry name" value="YehU-like"/>
    <property type="match status" value="1"/>
</dbReference>
<evidence type="ECO:0000313" key="2">
    <source>
        <dbReference type="EMBL" id="WNC68975.1"/>
    </source>
</evidence>
<comment type="similarity">
    <text evidence="1">Belongs to the UPF0270 family.</text>
</comment>
<proteinExistence type="inferred from homology"/>
<protein>
    <submittedName>
        <fullName evidence="2">YheU family protein</fullName>
    </submittedName>
</protein>
<keyword evidence="3" id="KW-1185">Reference proteome</keyword>
<name>A0ABY9TMH8_9GAMM</name>
<evidence type="ECO:0000256" key="1">
    <source>
        <dbReference type="ARBA" id="ARBA00006450"/>
    </source>
</evidence>